<dbReference type="GO" id="GO:0006654">
    <property type="term" value="P:phosphatidic acid biosynthetic process"/>
    <property type="evidence" value="ECO:0007669"/>
    <property type="project" value="TreeGrafter"/>
</dbReference>
<proteinExistence type="predicted"/>
<protein>
    <submittedName>
        <fullName evidence="7">1-acyl-sn-glycerol-3-phosphate acyltransferase</fullName>
    </submittedName>
</protein>
<dbReference type="SUPFAM" id="SSF69593">
    <property type="entry name" value="Glycerol-3-phosphate (1)-acyltransferase"/>
    <property type="match status" value="1"/>
</dbReference>
<reference evidence="8" key="1">
    <citation type="journal article" date="2019" name="Int. J. Syst. Evol. Microbiol.">
        <title>The Global Catalogue of Microorganisms (GCM) 10K type strain sequencing project: providing services to taxonomists for standard genome sequencing and annotation.</title>
        <authorList>
            <consortium name="The Broad Institute Genomics Platform"/>
            <consortium name="The Broad Institute Genome Sequencing Center for Infectious Disease"/>
            <person name="Wu L."/>
            <person name="Ma J."/>
        </authorList>
    </citation>
    <scope>NUCLEOTIDE SEQUENCE [LARGE SCALE GENOMIC DNA]</scope>
    <source>
        <strain evidence="8">CCM 2767</strain>
    </source>
</reference>
<evidence type="ECO:0000256" key="1">
    <source>
        <dbReference type="ARBA" id="ARBA00005189"/>
    </source>
</evidence>
<dbReference type="Pfam" id="PF01553">
    <property type="entry name" value="Acyltransferase"/>
    <property type="match status" value="1"/>
</dbReference>
<comment type="pathway">
    <text evidence="1">Lipid metabolism.</text>
</comment>
<evidence type="ECO:0000256" key="2">
    <source>
        <dbReference type="ARBA" id="ARBA00022516"/>
    </source>
</evidence>
<dbReference type="PANTHER" id="PTHR10434">
    <property type="entry name" value="1-ACYL-SN-GLYCEROL-3-PHOSPHATE ACYLTRANSFERASE"/>
    <property type="match status" value="1"/>
</dbReference>
<evidence type="ECO:0000313" key="8">
    <source>
        <dbReference type="Proteomes" id="UP000642180"/>
    </source>
</evidence>
<feature type="domain" description="Phospholipid/glycerol acyltransferase" evidence="6">
    <location>
        <begin position="65"/>
        <end position="177"/>
    </location>
</feature>
<organism evidence="7 8">
    <name type="scientific">Oxalicibacterium faecigallinarum</name>
    <dbReference type="NCBI Taxonomy" id="573741"/>
    <lineage>
        <taxon>Bacteria</taxon>
        <taxon>Pseudomonadati</taxon>
        <taxon>Pseudomonadota</taxon>
        <taxon>Betaproteobacteria</taxon>
        <taxon>Burkholderiales</taxon>
        <taxon>Oxalobacteraceae</taxon>
        <taxon>Oxalicibacterium</taxon>
    </lineage>
</organism>
<dbReference type="Proteomes" id="UP000642180">
    <property type="component" value="Unassembled WGS sequence"/>
</dbReference>
<gene>
    <name evidence="7" type="ORF">GCM10008066_23250</name>
</gene>
<sequence length="246" mass="27333">MIMWPFLRVILHLLQGLATSAIVFPLVSAARREALVKHWSRGLLRILRVRVDHHVSDVPSDKRSVLVVANHVSWLDIFVINSVQPCHFVAKADIRSWPLLGWLCEQAGTIFIARGKRRETRRVQEGLVTGLLRGQRIAFFPEGTTSAQGVLLPFHSNLFEAAIAAAVPIQPYAVRYLHDSGALHKAADFVGDTTFVDSMMLILKARGMRAELTELPLIETTDSDRRVLAQQAHAAIGSVLQARQAV</sequence>
<dbReference type="InterPro" id="IPR002123">
    <property type="entry name" value="Plipid/glycerol_acylTrfase"/>
</dbReference>
<keyword evidence="5 7" id="KW-0012">Acyltransferase</keyword>
<name>A0A8J3AVY6_9BURK</name>
<evidence type="ECO:0000256" key="3">
    <source>
        <dbReference type="ARBA" id="ARBA00022679"/>
    </source>
</evidence>
<keyword evidence="2" id="KW-0444">Lipid biosynthesis</keyword>
<evidence type="ECO:0000256" key="5">
    <source>
        <dbReference type="ARBA" id="ARBA00023315"/>
    </source>
</evidence>
<dbReference type="SMART" id="SM00563">
    <property type="entry name" value="PlsC"/>
    <property type="match status" value="1"/>
</dbReference>
<comment type="caution">
    <text evidence="7">The sequence shown here is derived from an EMBL/GenBank/DDBJ whole genome shotgun (WGS) entry which is preliminary data.</text>
</comment>
<keyword evidence="8" id="KW-1185">Reference proteome</keyword>
<dbReference type="PANTHER" id="PTHR10434:SF64">
    <property type="entry name" value="1-ACYL-SN-GLYCEROL-3-PHOSPHATE ACYLTRANSFERASE-RELATED"/>
    <property type="match status" value="1"/>
</dbReference>
<dbReference type="GO" id="GO:0003841">
    <property type="term" value="F:1-acylglycerol-3-phosphate O-acyltransferase activity"/>
    <property type="evidence" value="ECO:0007669"/>
    <property type="project" value="TreeGrafter"/>
</dbReference>
<accession>A0A8J3AVY6</accession>
<evidence type="ECO:0000259" key="6">
    <source>
        <dbReference type="SMART" id="SM00563"/>
    </source>
</evidence>
<keyword evidence="4" id="KW-0443">Lipid metabolism</keyword>
<keyword evidence="3" id="KW-0808">Transferase</keyword>
<dbReference type="AlphaFoldDB" id="A0A8J3AVY6"/>
<dbReference type="EMBL" id="BMDI01000002">
    <property type="protein sequence ID" value="GGI20282.1"/>
    <property type="molecule type" value="Genomic_DNA"/>
</dbReference>
<evidence type="ECO:0000256" key="4">
    <source>
        <dbReference type="ARBA" id="ARBA00023098"/>
    </source>
</evidence>
<evidence type="ECO:0000313" key="7">
    <source>
        <dbReference type="EMBL" id="GGI20282.1"/>
    </source>
</evidence>
<dbReference type="CDD" id="cd07989">
    <property type="entry name" value="LPLAT_AGPAT-like"/>
    <property type="match status" value="1"/>
</dbReference>